<evidence type="ECO:0000313" key="3">
    <source>
        <dbReference type="EMBL" id="GEO20868.1"/>
    </source>
</evidence>
<evidence type="ECO:0000256" key="1">
    <source>
        <dbReference type="SAM" id="SignalP"/>
    </source>
</evidence>
<dbReference type="GO" id="GO:0071281">
    <property type="term" value="P:cellular response to iron ion"/>
    <property type="evidence" value="ECO:0007669"/>
    <property type="project" value="TreeGrafter"/>
</dbReference>
<gene>
    <name evidence="3" type="ORF">CQA01_14020</name>
</gene>
<dbReference type="PANTHER" id="PTHR30535">
    <property type="entry name" value="VITAMIN B12-BINDING PROTEIN"/>
    <property type="match status" value="1"/>
</dbReference>
<evidence type="ECO:0000313" key="4">
    <source>
        <dbReference type="Proteomes" id="UP000321301"/>
    </source>
</evidence>
<dbReference type="InterPro" id="IPR050902">
    <property type="entry name" value="ABC_Transporter_SBP"/>
</dbReference>
<dbReference type="AlphaFoldDB" id="A0A512C9H2"/>
<dbReference type="Gene3D" id="3.40.50.1980">
    <property type="entry name" value="Nitrogenase molybdenum iron protein domain"/>
    <property type="match status" value="2"/>
</dbReference>
<dbReference type="PROSITE" id="PS50983">
    <property type="entry name" value="FE_B12_PBP"/>
    <property type="match status" value="1"/>
</dbReference>
<sequence>MAVIRLFIFVLLFLPACQQASQEGNLDALEEVPLMYAKGFALFRGNNFYVLEIIQSPDTKQRFLIYDPEEEVSMPDLSFDGKVPMGSHKVILSATPQVAHLDYLQAEDHLMAFPDLDLITSESVRRRIDENRIIDLGKGPMTNMEKIIDLQPDWVMISGFGEPFKLADRLGAASIPVIINQEFLEKHPLGRAEWIKVTGVLLGKEKEAMEVYSEIVTNYNASSELMAKVAEDKKPSVLSGSLYKDIWYAPGKDSWAAKIIADAGGHYLFDKEGDTGSLTLNYEFVLDQAGQADYWIGAANYVSLGSMVEQNPKYGAFKAYKEKQIYTYTLGMGATGGLRYFEEGYLRPDLVLLDMIKILHPEEAREHKFRYFEKLED</sequence>
<reference evidence="3 4" key="1">
    <citation type="submission" date="2019-07" db="EMBL/GenBank/DDBJ databases">
        <title>Whole genome shotgun sequence of Cyclobacterium qasimii NBRC 106168.</title>
        <authorList>
            <person name="Hosoyama A."/>
            <person name="Uohara A."/>
            <person name="Ohji S."/>
            <person name="Ichikawa N."/>
        </authorList>
    </citation>
    <scope>NUCLEOTIDE SEQUENCE [LARGE SCALE GENOMIC DNA]</scope>
    <source>
        <strain evidence="3 4">NBRC 106168</strain>
    </source>
</reference>
<feature type="domain" description="Fe/B12 periplasmic-binding" evidence="2">
    <location>
        <begin position="89"/>
        <end position="363"/>
    </location>
</feature>
<proteinExistence type="predicted"/>
<keyword evidence="1" id="KW-0732">Signal</keyword>
<keyword evidence="4" id="KW-1185">Reference proteome</keyword>
<organism evidence="3 4">
    <name type="scientific">Cyclobacterium qasimii</name>
    <dbReference type="NCBI Taxonomy" id="1350429"/>
    <lineage>
        <taxon>Bacteria</taxon>
        <taxon>Pseudomonadati</taxon>
        <taxon>Bacteroidota</taxon>
        <taxon>Cytophagia</taxon>
        <taxon>Cytophagales</taxon>
        <taxon>Cyclobacteriaceae</taxon>
        <taxon>Cyclobacterium</taxon>
    </lineage>
</organism>
<dbReference type="EMBL" id="BJYV01000004">
    <property type="protein sequence ID" value="GEO20868.1"/>
    <property type="molecule type" value="Genomic_DNA"/>
</dbReference>
<dbReference type="PANTHER" id="PTHR30535:SF34">
    <property type="entry name" value="MOLYBDATE-BINDING PROTEIN MOLA"/>
    <property type="match status" value="1"/>
</dbReference>
<comment type="caution">
    <text evidence="3">The sequence shown here is derived from an EMBL/GenBank/DDBJ whole genome shotgun (WGS) entry which is preliminary data.</text>
</comment>
<feature type="chain" id="PRO_5021988934" evidence="1">
    <location>
        <begin position="21"/>
        <end position="377"/>
    </location>
</feature>
<evidence type="ECO:0000259" key="2">
    <source>
        <dbReference type="PROSITE" id="PS50983"/>
    </source>
</evidence>
<dbReference type="Proteomes" id="UP000321301">
    <property type="component" value="Unassembled WGS sequence"/>
</dbReference>
<dbReference type="InterPro" id="IPR002491">
    <property type="entry name" value="ABC_transptr_periplasmic_BD"/>
</dbReference>
<name>A0A512C9H2_9BACT</name>
<dbReference type="RefSeq" id="WP_020892482.1">
    <property type="nucleotide sequence ID" value="NZ_BJYV01000004.1"/>
</dbReference>
<feature type="signal peptide" evidence="1">
    <location>
        <begin position="1"/>
        <end position="20"/>
    </location>
</feature>
<dbReference type="Pfam" id="PF01497">
    <property type="entry name" value="Peripla_BP_2"/>
    <property type="match status" value="1"/>
</dbReference>
<protein>
    <submittedName>
        <fullName evidence="3">ABC transporter substrate-binding protein</fullName>
    </submittedName>
</protein>
<dbReference type="SUPFAM" id="SSF53807">
    <property type="entry name" value="Helical backbone' metal receptor"/>
    <property type="match status" value="1"/>
</dbReference>
<accession>A0A512C9H2</accession>